<dbReference type="Proteomes" id="UP000184123">
    <property type="component" value="Unassembled WGS sequence"/>
</dbReference>
<keyword evidence="1" id="KW-1133">Transmembrane helix</keyword>
<proteinExistence type="predicted"/>
<feature type="transmembrane region" description="Helical" evidence="1">
    <location>
        <begin position="60"/>
        <end position="93"/>
    </location>
</feature>
<organism evidence="3 4">
    <name type="scientific">Halomonas cupida</name>
    <dbReference type="NCBI Taxonomy" id="44933"/>
    <lineage>
        <taxon>Bacteria</taxon>
        <taxon>Pseudomonadati</taxon>
        <taxon>Pseudomonadota</taxon>
        <taxon>Gammaproteobacteria</taxon>
        <taxon>Oceanospirillales</taxon>
        <taxon>Halomonadaceae</taxon>
        <taxon>Halomonas</taxon>
    </lineage>
</organism>
<name>A0A1M7C1E0_9GAMM</name>
<keyword evidence="1" id="KW-0472">Membrane</keyword>
<protein>
    <submittedName>
        <fullName evidence="2 3">Membrane protein</fullName>
    </submittedName>
</protein>
<gene>
    <name evidence="2" type="ORF">HCU01_26580</name>
    <name evidence="3" type="ORF">SAMN05660971_00928</name>
</gene>
<dbReference type="Proteomes" id="UP000321726">
    <property type="component" value="Unassembled WGS sequence"/>
</dbReference>
<reference evidence="3 4" key="1">
    <citation type="submission" date="2016-11" db="EMBL/GenBank/DDBJ databases">
        <authorList>
            <person name="Jaros S."/>
            <person name="Januszkiewicz K."/>
            <person name="Wedrychowicz H."/>
        </authorList>
    </citation>
    <scope>NUCLEOTIDE SEQUENCE [LARGE SCALE GENOMIC DNA]</scope>
    <source>
        <strain evidence="3 4">DSM 4740</strain>
    </source>
</reference>
<dbReference type="EMBL" id="BJXU01000106">
    <property type="protein sequence ID" value="GEN24709.1"/>
    <property type="molecule type" value="Genomic_DNA"/>
</dbReference>
<sequence length="116" mass="13054">MNTMRPASGNRVPQVLYALYMLGLVTGFVTTLIGLVAAYIYRGDAPLWLAEHYRFLIRTFWIGIVYTIAAGVLSFAIIGLAIPALVLPGWWVIRCIIGWRAVHQNLPPARPDSWLW</sequence>
<evidence type="ECO:0000313" key="2">
    <source>
        <dbReference type="EMBL" id="GEN24709.1"/>
    </source>
</evidence>
<accession>A0A1M7C1E0</accession>
<evidence type="ECO:0000313" key="3">
    <source>
        <dbReference type="EMBL" id="SHL61102.1"/>
    </source>
</evidence>
<dbReference type="OrthoDB" id="5405464at2"/>
<dbReference type="RefSeq" id="WP_073433874.1">
    <property type="nucleotide sequence ID" value="NZ_BJXU01000106.1"/>
</dbReference>
<feature type="transmembrane region" description="Helical" evidence="1">
    <location>
        <begin position="15"/>
        <end position="40"/>
    </location>
</feature>
<evidence type="ECO:0000256" key="1">
    <source>
        <dbReference type="SAM" id="Phobius"/>
    </source>
</evidence>
<keyword evidence="1" id="KW-0812">Transmembrane</keyword>
<keyword evidence="5" id="KW-1185">Reference proteome</keyword>
<dbReference type="AlphaFoldDB" id="A0A1M7C1E0"/>
<dbReference type="STRING" id="44933.SAMN05660971_00928"/>
<reference evidence="2 5" key="2">
    <citation type="submission" date="2019-07" db="EMBL/GenBank/DDBJ databases">
        <title>Whole genome shotgun sequence of Halomonas cupida NBRC 102219.</title>
        <authorList>
            <person name="Hosoyama A."/>
            <person name="Uohara A."/>
            <person name="Ohji S."/>
            <person name="Ichikawa N."/>
        </authorList>
    </citation>
    <scope>NUCLEOTIDE SEQUENCE [LARGE SCALE GENOMIC DNA]</scope>
    <source>
        <strain evidence="2 5">NBRC 102219</strain>
    </source>
</reference>
<evidence type="ECO:0000313" key="4">
    <source>
        <dbReference type="Proteomes" id="UP000184123"/>
    </source>
</evidence>
<dbReference type="EMBL" id="FRCA01000002">
    <property type="protein sequence ID" value="SHL61102.1"/>
    <property type="molecule type" value="Genomic_DNA"/>
</dbReference>
<evidence type="ECO:0000313" key="5">
    <source>
        <dbReference type="Proteomes" id="UP000321726"/>
    </source>
</evidence>